<keyword evidence="2" id="KW-0496">Mitochondrion</keyword>
<evidence type="ECO:0000256" key="3">
    <source>
        <dbReference type="ARBA" id="ARBA00023186"/>
    </source>
</evidence>
<evidence type="ECO:0000313" key="7">
    <source>
        <dbReference type="Proteomes" id="UP000290900"/>
    </source>
</evidence>
<keyword evidence="7" id="KW-1185">Reference proteome</keyword>
<dbReference type="GO" id="GO:0034553">
    <property type="term" value="P:mitochondrial respiratory chain complex II assembly"/>
    <property type="evidence" value="ECO:0007669"/>
    <property type="project" value="InterPro"/>
</dbReference>
<dbReference type="CDD" id="cd20268">
    <property type="entry name" value="Complex1_LYR_SDHAF1_LYRM8"/>
    <property type="match status" value="1"/>
</dbReference>
<evidence type="ECO:0000256" key="1">
    <source>
        <dbReference type="ARBA" id="ARBA00004305"/>
    </source>
</evidence>
<evidence type="ECO:0000259" key="5">
    <source>
        <dbReference type="Pfam" id="PF05347"/>
    </source>
</evidence>
<dbReference type="AlphaFoldDB" id="A0A448YHA8"/>
<feature type="domain" description="Complex 1 LYR protein" evidence="5">
    <location>
        <begin position="9"/>
        <end position="68"/>
    </location>
</feature>
<organism evidence="6 7">
    <name type="scientific">Brettanomyces naardenensis</name>
    <name type="common">Yeast</name>
    <dbReference type="NCBI Taxonomy" id="13370"/>
    <lineage>
        <taxon>Eukaryota</taxon>
        <taxon>Fungi</taxon>
        <taxon>Dikarya</taxon>
        <taxon>Ascomycota</taxon>
        <taxon>Saccharomycotina</taxon>
        <taxon>Pichiomycetes</taxon>
        <taxon>Pichiales</taxon>
        <taxon>Pichiaceae</taxon>
        <taxon>Brettanomyces</taxon>
    </lineage>
</organism>
<comment type="similarity">
    <text evidence="4">Belongs to the complex I LYR family. SDHAF1 subfamily.</text>
</comment>
<dbReference type="Pfam" id="PF05347">
    <property type="entry name" value="Complex1_LYR"/>
    <property type="match status" value="1"/>
</dbReference>
<dbReference type="EMBL" id="CAACVR010000003">
    <property type="protein sequence ID" value="VEU20334.1"/>
    <property type="molecule type" value="Genomic_DNA"/>
</dbReference>
<dbReference type="OrthoDB" id="3994406at2759"/>
<dbReference type="PANTHER" id="PTHR13675:SF1">
    <property type="entry name" value="SUCCINATE DEHYDROGENASE ASSEMBLY FACTOR 1, MITOCHONDRIAL"/>
    <property type="match status" value="1"/>
</dbReference>
<keyword evidence="3" id="KW-0143">Chaperone</keyword>
<dbReference type="InterPro" id="IPR045295">
    <property type="entry name" value="Complex1_LYR_SDHAF1_LYRM8"/>
</dbReference>
<accession>A0A448YHA8</accession>
<comment type="subcellular location">
    <subcellularLocation>
        <location evidence="1">Mitochondrion matrix</location>
    </subcellularLocation>
</comment>
<dbReference type="InParanoid" id="A0A448YHA8"/>
<evidence type="ECO:0000313" key="6">
    <source>
        <dbReference type="EMBL" id="VEU20334.1"/>
    </source>
</evidence>
<sequence length="78" mass="9581">MVRFSGLQKEVLSLYRDCLRAAFQKPIDRRQHWINYIHSEFNKSRNIPRRDFSTVEYLIRTGKRRYEMYKSPDIKDVL</sequence>
<dbReference type="GO" id="GO:0005759">
    <property type="term" value="C:mitochondrial matrix"/>
    <property type="evidence" value="ECO:0007669"/>
    <property type="project" value="UniProtKB-SubCell"/>
</dbReference>
<dbReference type="PANTHER" id="PTHR13675">
    <property type="entry name" value="LYR MOTIF-CONTAINING PROTEIN 2"/>
    <property type="match status" value="1"/>
</dbReference>
<evidence type="ECO:0000256" key="2">
    <source>
        <dbReference type="ARBA" id="ARBA00023128"/>
    </source>
</evidence>
<reference evidence="6 7" key="1">
    <citation type="submission" date="2018-12" db="EMBL/GenBank/DDBJ databases">
        <authorList>
            <person name="Tiukova I."/>
            <person name="Dainat J."/>
        </authorList>
    </citation>
    <scope>NUCLEOTIDE SEQUENCE [LARGE SCALE GENOMIC DNA]</scope>
</reference>
<evidence type="ECO:0000256" key="4">
    <source>
        <dbReference type="ARBA" id="ARBA00025715"/>
    </source>
</evidence>
<dbReference type="InterPro" id="IPR008011">
    <property type="entry name" value="Complex1_LYR_dom"/>
</dbReference>
<dbReference type="FunCoup" id="A0A448YHA8">
    <property type="interactions" value="84"/>
</dbReference>
<protein>
    <submittedName>
        <fullName evidence="6">DEKNAAC101189</fullName>
    </submittedName>
</protein>
<name>A0A448YHA8_BRENA</name>
<dbReference type="STRING" id="13370.A0A448YHA8"/>
<proteinExistence type="inferred from homology"/>
<dbReference type="Proteomes" id="UP000290900">
    <property type="component" value="Unassembled WGS sequence"/>
</dbReference>
<gene>
    <name evidence="6" type="ORF">BRENAR_LOCUS1069</name>
</gene>